<proteinExistence type="predicted"/>
<feature type="transmembrane region" description="Helical" evidence="1">
    <location>
        <begin position="51"/>
        <end position="73"/>
    </location>
</feature>
<dbReference type="VEuPathDB" id="VectorBase:GAUT034964"/>
<keyword evidence="3" id="KW-1185">Reference proteome</keyword>
<dbReference type="Proteomes" id="UP000078200">
    <property type="component" value="Unassembled WGS sequence"/>
</dbReference>
<evidence type="ECO:0000313" key="2">
    <source>
        <dbReference type="EnsemblMetazoa" id="GAUT034964-PA"/>
    </source>
</evidence>
<evidence type="ECO:0000256" key="1">
    <source>
        <dbReference type="SAM" id="Phobius"/>
    </source>
</evidence>
<keyword evidence="1" id="KW-0812">Transmembrane</keyword>
<reference evidence="2" key="1">
    <citation type="submission" date="2020-05" db="UniProtKB">
        <authorList>
            <consortium name="EnsemblMetazoa"/>
        </authorList>
    </citation>
    <scope>IDENTIFICATION</scope>
    <source>
        <strain evidence="2">TTRI</strain>
    </source>
</reference>
<keyword evidence="1" id="KW-1133">Transmembrane helix</keyword>
<name>A0A1A9VEQ3_GLOAU</name>
<protein>
    <submittedName>
        <fullName evidence="2">Uncharacterized protein</fullName>
    </submittedName>
</protein>
<evidence type="ECO:0000313" key="3">
    <source>
        <dbReference type="Proteomes" id="UP000078200"/>
    </source>
</evidence>
<dbReference type="EnsemblMetazoa" id="GAUT034964-RA">
    <property type="protein sequence ID" value="GAUT034964-PA"/>
    <property type="gene ID" value="GAUT034964"/>
</dbReference>
<dbReference type="AlphaFoldDB" id="A0A1A9VEQ3"/>
<sequence>MNRTLGAFTAEMWSDFKVLSIQMTDRCEYSQFRSWIKIENFEFFSKYLYSAYGYIMFSILSANFSNPIMLFGIEQSKSSSFCRIHSSANCKELLTEDHIDSSMDVPSCVLLRFTGRKHNVTLSASIELSLVIKVFHGTDTVKRPMYPLCQQFVLSIA</sequence>
<keyword evidence="1" id="KW-0472">Membrane</keyword>
<accession>A0A1A9VEQ3</accession>
<organism evidence="2 3">
    <name type="scientific">Glossina austeni</name>
    <name type="common">Savannah tsetse fly</name>
    <dbReference type="NCBI Taxonomy" id="7395"/>
    <lineage>
        <taxon>Eukaryota</taxon>
        <taxon>Metazoa</taxon>
        <taxon>Ecdysozoa</taxon>
        <taxon>Arthropoda</taxon>
        <taxon>Hexapoda</taxon>
        <taxon>Insecta</taxon>
        <taxon>Pterygota</taxon>
        <taxon>Neoptera</taxon>
        <taxon>Endopterygota</taxon>
        <taxon>Diptera</taxon>
        <taxon>Brachycera</taxon>
        <taxon>Muscomorpha</taxon>
        <taxon>Hippoboscoidea</taxon>
        <taxon>Glossinidae</taxon>
        <taxon>Glossina</taxon>
    </lineage>
</organism>